<dbReference type="OrthoDB" id="5570271at2"/>
<dbReference type="PANTHER" id="PTHR38016:SF1">
    <property type="entry name" value="LIMITING CO2-INDUCIBLE PROTEIN B_C BETA CARBONYIC ANHYDRASE DOMAIN-CONTAINING PROTEIN"/>
    <property type="match status" value="1"/>
</dbReference>
<dbReference type="EMBL" id="PVYX01000001">
    <property type="protein sequence ID" value="PRX57461.1"/>
    <property type="molecule type" value="Genomic_DNA"/>
</dbReference>
<accession>A0A2T0MIP8</accession>
<dbReference type="Proteomes" id="UP000237640">
    <property type="component" value="Unassembled WGS sequence"/>
</dbReference>
<reference evidence="2 3" key="1">
    <citation type="submission" date="2018-03" db="EMBL/GenBank/DDBJ databases">
        <title>Genomic Encyclopedia of Archaeal and Bacterial Type Strains, Phase II (KMG-II): from individual species to whole genera.</title>
        <authorList>
            <person name="Goeker M."/>
        </authorList>
    </citation>
    <scope>NUCLEOTIDE SEQUENCE [LARGE SCALE GENOMIC DNA]</scope>
    <source>
        <strain evidence="2 3">DSM 25027</strain>
    </source>
</reference>
<dbReference type="InterPro" id="IPR040703">
    <property type="entry name" value="LCIB/C_CA"/>
</dbReference>
<dbReference type="AlphaFoldDB" id="A0A2T0MIP8"/>
<dbReference type="RefSeq" id="WP_106144355.1">
    <property type="nucleotide sequence ID" value="NZ_PVYX01000001.1"/>
</dbReference>
<evidence type="ECO:0000259" key="1">
    <source>
        <dbReference type="Pfam" id="PF18599"/>
    </source>
</evidence>
<dbReference type="Pfam" id="PF18599">
    <property type="entry name" value="LCIB_C_CA"/>
    <property type="match status" value="1"/>
</dbReference>
<gene>
    <name evidence="2" type="ORF">CLV81_1466</name>
</gene>
<proteinExistence type="predicted"/>
<evidence type="ECO:0000313" key="3">
    <source>
        <dbReference type="Proteomes" id="UP000237640"/>
    </source>
</evidence>
<feature type="domain" description="Limiting CO2-inducible protein B/C beta carbonyic anhydrase" evidence="1">
    <location>
        <begin position="28"/>
        <end position="233"/>
    </location>
</feature>
<evidence type="ECO:0000313" key="2">
    <source>
        <dbReference type="EMBL" id="PRX57461.1"/>
    </source>
</evidence>
<sequence length="237" mass="26493">MLQRKFAEVVKSHFPSAIDAKDTSIQYLGKMQMEHDIDISKVLMATSVCSDDINVPSTTFFNVLFGPFIMGGLGGLPFAGQTGMTAFAHHIPDGGSAFIFYGPHIGITLDGDLGKMYRPRQEETGNSCGALMLALNRFHDSSYRPVINDDDYQQIKLEESLLDYREDILKSENKEKAITEATYNIIDKKIHKHIVSCKNEFHVDKVTLLGGIIINTDYGLDDYFVAKNFEVIDLKSV</sequence>
<organism evidence="2 3">
    <name type="scientific">Flagellimonas meridianipacifica</name>
    <dbReference type="NCBI Taxonomy" id="1080225"/>
    <lineage>
        <taxon>Bacteria</taxon>
        <taxon>Pseudomonadati</taxon>
        <taxon>Bacteroidota</taxon>
        <taxon>Flavobacteriia</taxon>
        <taxon>Flavobacteriales</taxon>
        <taxon>Flavobacteriaceae</taxon>
        <taxon>Flagellimonas</taxon>
    </lineage>
</organism>
<comment type="caution">
    <text evidence="2">The sequence shown here is derived from an EMBL/GenBank/DDBJ whole genome shotgun (WGS) entry which is preliminary data.</text>
</comment>
<protein>
    <recommendedName>
        <fullName evidence="1">Limiting CO2-inducible protein B/C beta carbonyic anhydrase domain-containing protein</fullName>
    </recommendedName>
</protein>
<keyword evidence="3" id="KW-1185">Reference proteome</keyword>
<dbReference type="PANTHER" id="PTHR38016">
    <property type="entry name" value="UNNAMED PRODUCT"/>
    <property type="match status" value="1"/>
</dbReference>
<name>A0A2T0MIP8_9FLAO</name>